<dbReference type="AlphaFoldDB" id="A0A918LIY2"/>
<reference evidence="1" key="1">
    <citation type="journal article" date="2014" name="Int. J. Syst. Evol. Microbiol.">
        <title>Complete genome sequence of Corynebacterium casei LMG S-19264T (=DSM 44701T), isolated from a smear-ripened cheese.</title>
        <authorList>
            <consortium name="US DOE Joint Genome Institute (JGI-PGF)"/>
            <person name="Walter F."/>
            <person name="Albersmeier A."/>
            <person name="Kalinowski J."/>
            <person name="Ruckert C."/>
        </authorList>
    </citation>
    <scope>NUCLEOTIDE SEQUENCE</scope>
    <source>
        <strain evidence="1">JCM 3276</strain>
    </source>
</reference>
<gene>
    <name evidence="1" type="ORF">GCM10010171_56960</name>
</gene>
<organism evidence="1 2">
    <name type="scientific">Actinokineospora fastidiosa</name>
    <dbReference type="NCBI Taxonomy" id="1816"/>
    <lineage>
        <taxon>Bacteria</taxon>
        <taxon>Bacillati</taxon>
        <taxon>Actinomycetota</taxon>
        <taxon>Actinomycetes</taxon>
        <taxon>Pseudonocardiales</taxon>
        <taxon>Pseudonocardiaceae</taxon>
        <taxon>Actinokineospora</taxon>
    </lineage>
</organism>
<evidence type="ECO:0000313" key="1">
    <source>
        <dbReference type="EMBL" id="GGS54431.1"/>
    </source>
</evidence>
<keyword evidence="2" id="KW-1185">Reference proteome</keyword>
<accession>A0A918LIY2</accession>
<proteinExistence type="predicted"/>
<protein>
    <submittedName>
        <fullName evidence="1">Uncharacterized protein</fullName>
    </submittedName>
</protein>
<name>A0A918LIY2_9PSEU</name>
<evidence type="ECO:0000313" key="2">
    <source>
        <dbReference type="Proteomes" id="UP000660680"/>
    </source>
</evidence>
<dbReference type="EMBL" id="BMRB01000007">
    <property type="protein sequence ID" value="GGS54431.1"/>
    <property type="molecule type" value="Genomic_DNA"/>
</dbReference>
<sequence length="231" mass="25400">MLPGLVSAGVTPEHESLLTALVEFVGEAGKRAPELADMADREAADAMASWPQAGEVRQAAAVAAHTHGYLDEGQPAGRAFDAQGLNRLGIAGLLRAGREFDREALVNQLAGYFAGPAERIWRHLVLDLDWELPVPVEIVGWRLWRPNGEEWDELRPVPAAADYAAGQVWDPLLRFGEHVVLSVSEEQEEPANGHRIRLLAVSFLRVMPSWVATARVASVVVGQRRRSWSHR</sequence>
<dbReference type="Proteomes" id="UP000660680">
    <property type="component" value="Unassembled WGS sequence"/>
</dbReference>
<reference evidence="1" key="2">
    <citation type="submission" date="2020-09" db="EMBL/GenBank/DDBJ databases">
        <authorList>
            <person name="Sun Q."/>
            <person name="Ohkuma M."/>
        </authorList>
    </citation>
    <scope>NUCLEOTIDE SEQUENCE</scope>
    <source>
        <strain evidence="1">JCM 3276</strain>
    </source>
</reference>
<comment type="caution">
    <text evidence="1">The sequence shown here is derived from an EMBL/GenBank/DDBJ whole genome shotgun (WGS) entry which is preliminary data.</text>
</comment>